<feature type="domain" description="RAMA" evidence="1">
    <location>
        <begin position="352"/>
        <end position="442"/>
    </location>
</feature>
<sequence length="462" mass="51805">TDVYIQRLSQVQDTLNEMLTKQKKERDTLAKKYRASVDSFKKGALRTQLVNLASRQKSLLTVAQNQEQLVQKIQNYKKAKQVFIASCLDKQISNLVTSHGNDKSQSLTADEVVCPDVVTFSMGLAASTANGNRVEAQLSLENRFSAQECSQHPHICLDETGANKEAIRSKEASDHALASENRVREYPFDNMPKPTNAVEVVTLHSEPTVSTAKTKCSQQKGIDCVAIAEQGNKSLNPTSVTNTLNIVEAQSTVVNNNVCQPGSDCQQILTDEDLHRYVNRKAAFQQQQQQQIIPLTSTKNCPNYLQQMIVHGSEKSFNANSVLTNLTSHTDYPVNLSEKSSQSYSNQKCEQNRVRYGNKNKKKLQLIDLLEIGRIKPGENVLEFKLQEFSHKATLLSNGKIRTSKRQTLQNPVHWVKDLLGSDISVTWKYVWNKVTYLGTPLSKFLDEEMSVSSDLELPSQE</sequence>
<dbReference type="PANTHER" id="PTHR24176">
    <property type="entry name" value="ANKYRIN REPEAT DOMAIN-CONTAINING PROTEIN 31-RELATED"/>
    <property type="match status" value="1"/>
</dbReference>
<accession>A0A7K4RTT2</accession>
<gene>
    <name evidence="2" type="primary">Ankrd31</name>
    <name evidence="2" type="ORF">COLPIC_R01996</name>
</gene>
<evidence type="ECO:0000259" key="1">
    <source>
        <dbReference type="Pfam" id="PF18755"/>
    </source>
</evidence>
<reference evidence="2 3" key="1">
    <citation type="submission" date="2019-09" db="EMBL/GenBank/DDBJ databases">
        <title>Bird 10,000 Genomes (B10K) Project - Family phase.</title>
        <authorList>
            <person name="Zhang G."/>
        </authorList>
    </citation>
    <scope>NUCLEOTIDE SEQUENCE [LARGE SCALE GENOMIC DNA]</scope>
    <source>
        <strain evidence="2">B10K-DU-021-26</strain>
        <tissue evidence="2">Mixed tissue sample</tissue>
    </source>
</reference>
<dbReference type="Proteomes" id="UP000530263">
    <property type="component" value="Unassembled WGS sequence"/>
</dbReference>
<dbReference type="AlphaFoldDB" id="A0A7K4RTT2"/>
<proteinExistence type="predicted"/>
<evidence type="ECO:0000313" key="2">
    <source>
        <dbReference type="EMBL" id="NWQ76259.1"/>
    </source>
</evidence>
<dbReference type="PANTHER" id="PTHR24176:SF14">
    <property type="entry name" value="ANKYRIN REPEAT DOMAIN-CONTAINING PROTEIN 31"/>
    <property type="match status" value="1"/>
</dbReference>
<feature type="non-terminal residue" evidence="2">
    <location>
        <position position="1"/>
    </location>
</feature>
<dbReference type="InterPro" id="IPR042334">
    <property type="entry name" value="ANKRD31"/>
</dbReference>
<dbReference type="Pfam" id="PF18755">
    <property type="entry name" value="RAMA"/>
    <property type="match status" value="1"/>
</dbReference>
<evidence type="ECO:0000313" key="3">
    <source>
        <dbReference type="Proteomes" id="UP000530263"/>
    </source>
</evidence>
<protein>
    <submittedName>
        <fullName evidence="2">ANR31 protein</fullName>
    </submittedName>
</protein>
<dbReference type="EMBL" id="VYZG01000284">
    <property type="protein sequence ID" value="NWQ76259.1"/>
    <property type="molecule type" value="Genomic_DNA"/>
</dbReference>
<organism evidence="2 3">
    <name type="scientific">Columbina picui</name>
    <name type="common">Picui ground-dove</name>
    <dbReference type="NCBI Taxonomy" id="115618"/>
    <lineage>
        <taxon>Eukaryota</taxon>
        <taxon>Metazoa</taxon>
        <taxon>Chordata</taxon>
        <taxon>Craniata</taxon>
        <taxon>Vertebrata</taxon>
        <taxon>Euteleostomi</taxon>
        <taxon>Archelosauria</taxon>
        <taxon>Archosauria</taxon>
        <taxon>Dinosauria</taxon>
        <taxon>Saurischia</taxon>
        <taxon>Theropoda</taxon>
        <taxon>Coelurosauria</taxon>
        <taxon>Aves</taxon>
        <taxon>Neognathae</taxon>
        <taxon>Neoaves</taxon>
        <taxon>Columbimorphae</taxon>
        <taxon>Columbiformes</taxon>
        <taxon>Columbidae</taxon>
        <taxon>Columbina</taxon>
    </lineage>
</organism>
<feature type="non-terminal residue" evidence="2">
    <location>
        <position position="462"/>
    </location>
</feature>
<name>A0A7K4RTT2_COLPI</name>
<dbReference type="OrthoDB" id="2384350at2759"/>
<keyword evidence="3" id="KW-1185">Reference proteome</keyword>
<dbReference type="InterPro" id="IPR040843">
    <property type="entry name" value="RAMA"/>
</dbReference>
<comment type="caution">
    <text evidence="2">The sequence shown here is derived from an EMBL/GenBank/DDBJ whole genome shotgun (WGS) entry which is preliminary data.</text>
</comment>